<reference evidence="2" key="3">
    <citation type="submission" date="2006-01" db="EMBL/GenBank/DDBJ databases">
        <authorList>
            <person name="Buell R."/>
        </authorList>
    </citation>
    <scope>NUCLEOTIDE SEQUENCE</scope>
</reference>
<proteinExistence type="predicted"/>
<feature type="compositionally biased region" description="Polar residues" evidence="1">
    <location>
        <begin position="127"/>
        <end position="141"/>
    </location>
</feature>
<reference evidence="2" key="1">
    <citation type="journal article" date="2005" name="BMC Biol.">
        <title>The sequence of rice chromosomes 11 and 12, rich in disease resistance genes and recent gene duplications.</title>
        <authorList>
            <consortium name="The rice chromosomes 11 and 12 sequencing consortia"/>
        </authorList>
    </citation>
    <scope>NUCLEOTIDE SEQUENCE [LARGE SCALE GENOMIC DNA]</scope>
</reference>
<organism evidence="2">
    <name type="scientific">Oryza sativa subsp. japonica</name>
    <name type="common">Rice</name>
    <dbReference type="NCBI Taxonomy" id="39947"/>
    <lineage>
        <taxon>Eukaryota</taxon>
        <taxon>Viridiplantae</taxon>
        <taxon>Streptophyta</taxon>
        <taxon>Embryophyta</taxon>
        <taxon>Tracheophyta</taxon>
        <taxon>Spermatophyta</taxon>
        <taxon>Magnoliopsida</taxon>
        <taxon>Liliopsida</taxon>
        <taxon>Poales</taxon>
        <taxon>Poaceae</taxon>
        <taxon>BOP clade</taxon>
        <taxon>Oryzoideae</taxon>
        <taxon>Oryzeae</taxon>
        <taxon>Oryzinae</taxon>
        <taxon>Oryza</taxon>
        <taxon>Oryza sativa</taxon>
    </lineage>
</organism>
<dbReference type="EMBL" id="DP000011">
    <property type="protein sequence ID" value="ABA97488.1"/>
    <property type="molecule type" value="Genomic_DNA"/>
</dbReference>
<feature type="compositionally biased region" description="Low complexity" evidence="1">
    <location>
        <begin position="161"/>
        <end position="172"/>
    </location>
</feature>
<feature type="region of interest" description="Disordered" evidence="1">
    <location>
        <begin position="127"/>
        <end position="187"/>
    </location>
</feature>
<sequence length="652" mass="72289">MTKPPSKTEVEPSNMIPVTLDDFEGEDRKAMEEYINELTREALMRASTRTRQGVIIKPGPRPKLAPDSVSNDEVSQSIQQQIASTIDSSMLVFKDQLDATFEGKFDEFLRVKFGPLLADHMLKNKASSTANQPPIGQTEGTAHTAGPTGPDGRSDRDAAVGPTGQTAGQTGYYPGGQTGTQAGLTAPLDAGQTGHWAGQTGAIIPIQGIDPMTNASYLYHLRTSDPPVSTATSNPQVPPHVPNAYNDVARGYPPDTRQGQYNHIAPQTQPIRPPNLPPNQQGPNNMEDIISDIMRNRFGIKTRNRARTYKKPYPDYYDNAPFPRNYRVPEFAKFSGEDGKTTWEHRFRDVRNRCYTLNITDRDLAGLAFNGLIAPLRERLDGQEFLDVSQLMQRALAQEIRVKDNKKFARPFDKKPNVNVQSAIDEGRLKFTNGSKMKLDDDPFPVNTINFNDKKVLIRPEKAESTKGKEVVIGEPRPKMIVPKNSEVGIWKENKSGASTSKAPRKTKLTFDMLLEKYERQGGMSWGSYPMPPPGYPYPYFMPWGATPPMFNHMPPMQFNQGWGGPRRPIHERLSSPNTSRFYGKNQANEEKREGKRVKVEERTSEVITIKVGSHDVPIPSGDGVGVSPNKKSEAGTSSSQSAGLTAAIRPV</sequence>
<protein>
    <submittedName>
        <fullName evidence="2">Retrotransposon protein, putative, unclassified</fullName>
    </submittedName>
</protein>
<name>Q2QTQ8_ORYSJ</name>
<evidence type="ECO:0000256" key="1">
    <source>
        <dbReference type="SAM" id="MobiDB-lite"/>
    </source>
</evidence>
<feature type="compositionally biased region" description="Polar residues" evidence="1">
    <location>
        <begin position="635"/>
        <end position="644"/>
    </location>
</feature>
<dbReference type="AlphaFoldDB" id="Q2QTQ8"/>
<evidence type="ECO:0000313" key="2">
    <source>
        <dbReference type="EMBL" id="ABA97488.1"/>
    </source>
</evidence>
<feature type="region of interest" description="Disordered" evidence="1">
    <location>
        <begin position="572"/>
        <end position="652"/>
    </location>
</feature>
<reference evidence="2" key="2">
    <citation type="submission" date="2005-04" db="EMBL/GenBank/DDBJ databases">
        <authorList>
            <person name="Buell C.R."/>
            <person name="Wing R.A."/>
            <person name="McCombie W.A."/>
            <person name="Ouyang S."/>
        </authorList>
    </citation>
    <scope>NUCLEOTIDE SEQUENCE</scope>
</reference>
<accession>Q2QTQ8</accession>
<gene>
    <name evidence="2" type="ordered locus">LOC_Os12g18830</name>
</gene>
<feature type="compositionally biased region" description="Basic and acidic residues" evidence="1">
    <location>
        <begin position="588"/>
        <end position="605"/>
    </location>
</feature>